<dbReference type="RefSeq" id="WP_191837580.1">
    <property type="nucleotide sequence ID" value="NZ_BAAALB010000033.1"/>
</dbReference>
<dbReference type="InterPro" id="IPR037185">
    <property type="entry name" value="EmrE-like"/>
</dbReference>
<dbReference type="GO" id="GO:0016020">
    <property type="term" value="C:membrane"/>
    <property type="evidence" value="ECO:0007669"/>
    <property type="project" value="InterPro"/>
</dbReference>
<comment type="caution">
    <text evidence="4">The sequence shown here is derived from an EMBL/GenBank/DDBJ whole genome shotgun (WGS) entry which is preliminary data.</text>
</comment>
<feature type="transmembrane region" description="Helical" evidence="2">
    <location>
        <begin position="21"/>
        <end position="43"/>
    </location>
</feature>
<reference evidence="4 5" key="1">
    <citation type="submission" date="2021-01" db="EMBL/GenBank/DDBJ databases">
        <title>Whole genome shotgun sequence of Catellatospora chokoriensis NBRC 107358.</title>
        <authorList>
            <person name="Komaki H."/>
            <person name="Tamura T."/>
        </authorList>
    </citation>
    <scope>NUCLEOTIDE SEQUENCE [LARGE SCALE GENOMIC DNA]</scope>
    <source>
        <strain evidence="4 5">NBRC 107358</strain>
    </source>
</reference>
<feature type="transmembrane region" description="Helical" evidence="2">
    <location>
        <begin position="132"/>
        <end position="153"/>
    </location>
</feature>
<feature type="transmembrane region" description="Helical" evidence="2">
    <location>
        <begin position="84"/>
        <end position="100"/>
    </location>
</feature>
<name>A0A8J3KAG2_9ACTN</name>
<accession>A0A8J3KAG2</accession>
<dbReference type="EMBL" id="BONG01000069">
    <property type="protein sequence ID" value="GIF93645.1"/>
    <property type="molecule type" value="Genomic_DNA"/>
</dbReference>
<feature type="transmembrane region" description="Helical" evidence="2">
    <location>
        <begin position="106"/>
        <end position="125"/>
    </location>
</feature>
<protein>
    <submittedName>
        <fullName evidence="4">Membrane protein</fullName>
    </submittedName>
</protein>
<feature type="transmembrane region" description="Helical" evidence="2">
    <location>
        <begin position="159"/>
        <end position="182"/>
    </location>
</feature>
<dbReference type="PANTHER" id="PTHR22911">
    <property type="entry name" value="ACYL-MALONYL CONDENSING ENZYME-RELATED"/>
    <property type="match status" value="1"/>
</dbReference>
<feature type="domain" description="EamA" evidence="3">
    <location>
        <begin position="164"/>
        <end position="304"/>
    </location>
</feature>
<dbReference type="Pfam" id="PF00892">
    <property type="entry name" value="EamA"/>
    <property type="match status" value="2"/>
</dbReference>
<keyword evidence="2" id="KW-0472">Membrane</keyword>
<feature type="transmembrane region" description="Helical" evidence="2">
    <location>
        <begin position="262"/>
        <end position="282"/>
    </location>
</feature>
<keyword evidence="2" id="KW-1133">Transmembrane helix</keyword>
<dbReference type="AlphaFoldDB" id="A0A8J3KAG2"/>
<sequence length="308" mass="29809">MESVSGLAPSRAGRSASYGRGMCYVAVAATAWGTGGAVAAVLYRTSGLGPVAVSFWRLVLGIAVLAVLHLAVGERLGARWRDALVLGAGLAVYQTAYYGSIAYAGLAVGTVVTLGACPVVIALAARRVLGEALTAGRVAAVAVGLAGLVLLVGGGGQAGAAPVLGVAFGLLSAAGYAVVTIYSRRVGGDLSGATVASFAVAAACLLPLAVAEGLLPSVGGPGAPSAGGLADTAGWLLYLGAVPTALAYRLFFAGVAVVPATVTAVVTLVEPVAGVLIAVGLLGERFTLAAAAGAVLMLAAVAGLARTG</sequence>
<keyword evidence="2" id="KW-0812">Transmembrane</keyword>
<feature type="transmembrane region" description="Helical" evidence="2">
    <location>
        <begin position="55"/>
        <end position="72"/>
    </location>
</feature>
<evidence type="ECO:0000259" key="3">
    <source>
        <dbReference type="Pfam" id="PF00892"/>
    </source>
</evidence>
<feature type="domain" description="EamA" evidence="3">
    <location>
        <begin position="20"/>
        <end position="152"/>
    </location>
</feature>
<comment type="similarity">
    <text evidence="1">Belongs to the EamA transporter family.</text>
</comment>
<evidence type="ECO:0000256" key="2">
    <source>
        <dbReference type="SAM" id="Phobius"/>
    </source>
</evidence>
<organism evidence="4 5">
    <name type="scientific">Catellatospora chokoriensis</name>
    <dbReference type="NCBI Taxonomy" id="310353"/>
    <lineage>
        <taxon>Bacteria</taxon>
        <taxon>Bacillati</taxon>
        <taxon>Actinomycetota</taxon>
        <taxon>Actinomycetes</taxon>
        <taxon>Micromonosporales</taxon>
        <taxon>Micromonosporaceae</taxon>
        <taxon>Catellatospora</taxon>
    </lineage>
</organism>
<dbReference type="SUPFAM" id="SSF103481">
    <property type="entry name" value="Multidrug resistance efflux transporter EmrE"/>
    <property type="match status" value="2"/>
</dbReference>
<feature type="transmembrane region" description="Helical" evidence="2">
    <location>
        <begin position="235"/>
        <end position="255"/>
    </location>
</feature>
<gene>
    <name evidence="4" type="ORF">Cch02nite_70890</name>
</gene>
<keyword evidence="5" id="KW-1185">Reference proteome</keyword>
<proteinExistence type="inferred from homology"/>
<dbReference type="InterPro" id="IPR000620">
    <property type="entry name" value="EamA_dom"/>
</dbReference>
<evidence type="ECO:0000313" key="4">
    <source>
        <dbReference type="EMBL" id="GIF93645.1"/>
    </source>
</evidence>
<dbReference type="Proteomes" id="UP000619293">
    <property type="component" value="Unassembled WGS sequence"/>
</dbReference>
<feature type="transmembrane region" description="Helical" evidence="2">
    <location>
        <begin position="288"/>
        <end position="305"/>
    </location>
</feature>
<dbReference type="PANTHER" id="PTHR22911:SF79">
    <property type="entry name" value="MOBA-LIKE NTP TRANSFERASE DOMAIN-CONTAINING PROTEIN"/>
    <property type="match status" value="1"/>
</dbReference>
<feature type="transmembrane region" description="Helical" evidence="2">
    <location>
        <begin position="194"/>
        <end position="215"/>
    </location>
</feature>
<evidence type="ECO:0000256" key="1">
    <source>
        <dbReference type="ARBA" id="ARBA00007362"/>
    </source>
</evidence>
<evidence type="ECO:0000313" key="5">
    <source>
        <dbReference type="Proteomes" id="UP000619293"/>
    </source>
</evidence>